<evidence type="ECO:0000313" key="4">
    <source>
        <dbReference type="Proteomes" id="UP000826195"/>
    </source>
</evidence>
<dbReference type="Pfam" id="PF10523">
    <property type="entry name" value="BEN"/>
    <property type="match status" value="1"/>
</dbReference>
<name>A0AAV7I8Y1_COTGL</name>
<dbReference type="InterPro" id="IPR018379">
    <property type="entry name" value="BEN_domain"/>
</dbReference>
<feature type="domain" description="BEN" evidence="2">
    <location>
        <begin position="3"/>
        <end position="106"/>
    </location>
</feature>
<evidence type="ECO:0000256" key="1">
    <source>
        <dbReference type="SAM" id="MobiDB-lite"/>
    </source>
</evidence>
<feature type="compositionally biased region" description="Polar residues" evidence="1">
    <location>
        <begin position="306"/>
        <end position="339"/>
    </location>
</feature>
<feature type="compositionally biased region" description="Polar residues" evidence="1">
    <location>
        <begin position="266"/>
        <end position="289"/>
    </location>
</feature>
<organism evidence="3 4">
    <name type="scientific">Cotesia glomerata</name>
    <name type="common">Lepidopteran parasitic wasp</name>
    <name type="synonym">Apanteles glomeratus</name>
    <dbReference type="NCBI Taxonomy" id="32391"/>
    <lineage>
        <taxon>Eukaryota</taxon>
        <taxon>Metazoa</taxon>
        <taxon>Ecdysozoa</taxon>
        <taxon>Arthropoda</taxon>
        <taxon>Hexapoda</taxon>
        <taxon>Insecta</taxon>
        <taxon>Pterygota</taxon>
        <taxon>Neoptera</taxon>
        <taxon>Endopterygota</taxon>
        <taxon>Hymenoptera</taxon>
        <taxon>Apocrita</taxon>
        <taxon>Ichneumonoidea</taxon>
        <taxon>Braconidae</taxon>
        <taxon>Microgastrinae</taxon>
        <taxon>Cotesia</taxon>
    </lineage>
</organism>
<dbReference type="AlphaFoldDB" id="A0AAV7I8Y1"/>
<proteinExistence type="predicted"/>
<feature type="region of interest" description="Disordered" evidence="1">
    <location>
        <begin position="304"/>
        <end position="339"/>
    </location>
</feature>
<reference evidence="3 4" key="1">
    <citation type="journal article" date="2021" name="J. Hered.">
        <title>A chromosome-level genome assembly of the parasitoid wasp, Cotesia glomerata (Hymenoptera: Braconidae).</title>
        <authorList>
            <person name="Pinto B.J."/>
            <person name="Weis J.J."/>
            <person name="Gamble T."/>
            <person name="Ode P.J."/>
            <person name="Paul R."/>
            <person name="Zaspel J.M."/>
        </authorList>
    </citation>
    <scope>NUCLEOTIDE SEQUENCE [LARGE SCALE GENOMIC DNA]</scope>
    <source>
        <strain evidence="3">CgM1</strain>
    </source>
</reference>
<protein>
    <recommendedName>
        <fullName evidence="2">BEN domain-containing protein</fullName>
    </recommendedName>
</protein>
<sequence>MPQSGVYVSYGDLKYCQQVSKDCKSLAKRLLSAVINSKALSVCLSITERTQASDNVGSNARPELDDHACTVLLNFVLEHGLQRGWNTDIQTILSTLHRITVRSLIGVTFYSVAIIRIETHRHVALGTENMSSTSGAQPPHSETANHLRGNYNYQEMGSEQVQAPQGTQYLPSQSGFLPTKFENVNYLNISYNYNGQGDVNYPNSNYNYNGQGFGKLPTPQGTQLNPFQFVVQPSELKNANNFQSNYNYQGLGFGQPLTHQEAEYLRSQSGLRSSLPTTTNVPSNQGKSFERNYQFSQNDLRGFYPSQYSPVQQSNNRQSLASSSPHIDAQAGSQATGMTSMTSVVKPADWLRLATIPAGYDLVCDPPQGFCWYQPRQQDMKYNVRP</sequence>
<gene>
    <name evidence="3" type="ORF">KQX54_017393</name>
</gene>
<dbReference type="EMBL" id="JAHXZJ010002237">
    <property type="protein sequence ID" value="KAH0547178.1"/>
    <property type="molecule type" value="Genomic_DNA"/>
</dbReference>
<dbReference type="Proteomes" id="UP000826195">
    <property type="component" value="Unassembled WGS sequence"/>
</dbReference>
<evidence type="ECO:0000313" key="3">
    <source>
        <dbReference type="EMBL" id="KAH0547178.1"/>
    </source>
</evidence>
<feature type="region of interest" description="Disordered" evidence="1">
    <location>
        <begin position="264"/>
        <end position="289"/>
    </location>
</feature>
<evidence type="ECO:0000259" key="2">
    <source>
        <dbReference type="PROSITE" id="PS51457"/>
    </source>
</evidence>
<dbReference type="PROSITE" id="PS51457">
    <property type="entry name" value="BEN"/>
    <property type="match status" value="1"/>
</dbReference>
<dbReference type="GO" id="GO:0003677">
    <property type="term" value="F:DNA binding"/>
    <property type="evidence" value="ECO:0007669"/>
    <property type="project" value="InterPro"/>
</dbReference>
<accession>A0AAV7I8Y1</accession>
<comment type="caution">
    <text evidence="3">The sequence shown here is derived from an EMBL/GenBank/DDBJ whole genome shotgun (WGS) entry which is preliminary data.</text>
</comment>
<keyword evidence="4" id="KW-1185">Reference proteome</keyword>